<dbReference type="PANTHER" id="PTHR36960">
    <property type="entry name" value="SI:DKEY-32E6.3"/>
    <property type="match status" value="1"/>
</dbReference>
<gene>
    <name evidence="1" type="ORF">HBR001_LOCUS3796</name>
</gene>
<evidence type="ECO:0000313" key="1">
    <source>
        <dbReference type="EMBL" id="CAI5726256.1"/>
    </source>
</evidence>
<name>A0AAV0TU51_HYABA</name>
<keyword evidence="2" id="KW-1185">Reference proteome</keyword>
<organism evidence="1 2">
    <name type="scientific">Hyaloperonospora brassicae</name>
    <name type="common">Brassica downy mildew</name>
    <name type="synonym">Peronospora brassicae</name>
    <dbReference type="NCBI Taxonomy" id="162125"/>
    <lineage>
        <taxon>Eukaryota</taxon>
        <taxon>Sar</taxon>
        <taxon>Stramenopiles</taxon>
        <taxon>Oomycota</taxon>
        <taxon>Peronosporomycetes</taxon>
        <taxon>Peronosporales</taxon>
        <taxon>Peronosporaceae</taxon>
        <taxon>Hyaloperonospora</taxon>
    </lineage>
</organism>
<proteinExistence type="predicted"/>
<dbReference type="Proteomes" id="UP001162031">
    <property type="component" value="Unassembled WGS sequence"/>
</dbReference>
<protein>
    <submittedName>
        <fullName evidence="1">Uncharacterized protein</fullName>
    </submittedName>
</protein>
<dbReference type="PANTHER" id="PTHR36960:SF1">
    <property type="entry name" value="SI:DKEY-32E6.3"/>
    <property type="match status" value="1"/>
</dbReference>
<accession>A0AAV0TU51</accession>
<comment type="caution">
    <text evidence="1">The sequence shown here is derived from an EMBL/GenBank/DDBJ whole genome shotgun (WGS) entry which is preliminary data.</text>
</comment>
<dbReference type="EMBL" id="CANTFL010000641">
    <property type="protein sequence ID" value="CAI5726256.1"/>
    <property type="molecule type" value="Genomic_DNA"/>
</dbReference>
<dbReference type="AlphaFoldDB" id="A0AAV0TU51"/>
<evidence type="ECO:0000313" key="2">
    <source>
        <dbReference type="Proteomes" id="UP001162031"/>
    </source>
</evidence>
<sequence>MAAESTRQRIVLHFDINRTILMSDAAGGRTMEDTVNYLLSECTYGYATTDSSSPPTWTCNAIASSHTPPAALPTTTTTTTPPTMNFDQQRLITYKQFVDDLYPYASAASTRDSRHAIDHIKAINKAAKHKRTALQSAFTGAPDAPGQPVQSSFAAVMRALQFPVGTQRDAATHLATVMPPSRLQAAWQQGRYYLLPSFLHFLCYLASPKVTEKQLDVKLVFRTFGDDIVEVKRELDLLVNGQHPVGLPALPEHFRLDLTPDARCVGTFYRDGFGADGTALAVGTLAKVPVSTTLAQDGASAPNSFYATLDETVEVIRGFEPIQDTLEDMFHKASTLALRDYWEWWSAHAEDGQYGKLLLVDEEKVTKHGEVVVFFDDHIEAHHAHIVDVRDVRSGTPMGFEKTRHKYLQRVEPIEAITDPNYFISLFEKHVAKAQ</sequence>
<reference evidence="1" key="1">
    <citation type="submission" date="2022-12" db="EMBL/GenBank/DDBJ databases">
        <authorList>
            <person name="Webb A."/>
        </authorList>
    </citation>
    <scope>NUCLEOTIDE SEQUENCE</scope>
    <source>
        <strain evidence="1">Hp1</strain>
    </source>
</reference>